<evidence type="ECO:0000313" key="3">
    <source>
        <dbReference type="Proteomes" id="UP001159363"/>
    </source>
</evidence>
<evidence type="ECO:0000313" key="2">
    <source>
        <dbReference type="EMBL" id="KAJ8878679.1"/>
    </source>
</evidence>
<gene>
    <name evidence="2" type="ORF">PR048_019264</name>
</gene>
<feature type="compositionally biased region" description="Basic residues" evidence="1">
    <location>
        <begin position="9"/>
        <end position="23"/>
    </location>
</feature>
<feature type="region of interest" description="Disordered" evidence="1">
    <location>
        <begin position="1"/>
        <end position="23"/>
    </location>
</feature>
<comment type="caution">
    <text evidence="2">The sequence shown here is derived from an EMBL/GenBank/DDBJ whole genome shotgun (WGS) entry which is preliminary data.</text>
</comment>
<proteinExistence type="predicted"/>
<feature type="region of interest" description="Disordered" evidence="1">
    <location>
        <begin position="772"/>
        <end position="796"/>
    </location>
</feature>
<reference evidence="2 3" key="1">
    <citation type="submission" date="2023-02" db="EMBL/GenBank/DDBJ databases">
        <title>LHISI_Scaffold_Assembly.</title>
        <authorList>
            <person name="Stuart O.P."/>
            <person name="Cleave R."/>
            <person name="Magrath M.J.L."/>
            <person name="Mikheyev A.S."/>
        </authorList>
    </citation>
    <scope>NUCLEOTIDE SEQUENCE [LARGE SCALE GENOMIC DNA]</scope>
    <source>
        <strain evidence="2">Daus_M_001</strain>
        <tissue evidence="2">Leg muscle</tissue>
    </source>
</reference>
<dbReference type="Proteomes" id="UP001159363">
    <property type="component" value="Chromosome 6"/>
</dbReference>
<dbReference type="EMBL" id="JARBHB010000007">
    <property type="protein sequence ID" value="KAJ8878679.1"/>
    <property type="molecule type" value="Genomic_DNA"/>
</dbReference>
<sequence length="939" mass="104411">MQGQGNRSTPRKTPGKRPPRFPHAKIKLTRPGLELDGYETPILLRGIGLAVTHYPELDLRTYPRLSEGRKKAQKVLGNTCITIHLGWGRGGAEARALASHISEPGYIPGGVTPRFFVRWGSCRTIPLVGGFSRRSPVSRALEFRLYSILTLLHPHLLSRHFYVVNLLFLLAYKVYADRPSFYGGLVFRVSIVLQPARGPGNSYPTGCNQIVRIPLKAVCTRADIDRGGAAVTCALIHVSHAFVERSCGTCADIVRAWCAPGLKRVAWTRASQPILVKKKKKTKSKYINRIRLENASQQKSSDTHKTPYDRVKRCRERKINIKASERVNVDSARRRGRGGLAVSSLASHQGDLGSNPDDAIGRRVFSGSPASPAHSFRRRSILTSIALICRPNIFTSLQTMGNRNHGILNGESNQGPLGRQSIVLSLQYIVSRLLNLSRMTETERWETKEHYFSQHFCLLKKLHRTKMKASRSDETGRRAVALLGAFLASQTSSPLLEVSTGLATTQKCSCETGRRLDPPRRIKRVGENSRWRPKTIYILPQPSGRQSLVEAAGRECASEVKYGRRLEIAGRWRVRCSWLEWTRGNRSWARSGVMVRLLTSRQVKPDSIRGNSARRCRWLAGFLCDLPFSTPLHYGAAPYSPRFILIGNVTDLSPYNDVQEDVRGCTVLIFHCKLRSGALVPYWWILRRGGRVGWFGGEGGAPLSIHPGFLRTNEVGITPVGTAMRKHIVTITTQEARPSKAGMRPMTVITTQEARPSKAGMRPMTVITTQEARPSKAGMRPMTVVKTQEARPGKAGMRPMTVITTQEARPGKAGMRPTTVIKIKCSQTTATATQRLKMQKSAEGLADTVGLRQFLTPVTAPRLQGRTNRNKDIGESGREREVWRTRLLRAGVSVDVERTAVKHYPSDISCARMSCVIPRESWTVDIATKPSGCEARGDV</sequence>
<name>A0ABQ9H332_9NEOP</name>
<protein>
    <submittedName>
        <fullName evidence="2">Uncharacterized protein</fullName>
    </submittedName>
</protein>
<accession>A0ABQ9H332</accession>
<organism evidence="2 3">
    <name type="scientific">Dryococelus australis</name>
    <dbReference type="NCBI Taxonomy" id="614101"/>
    <lineage>
        <taxon>Eukaryota</taxon>
        <taxon>Metazoa</taxon>
        <taxon>Ecdysozoa</taxon>
        <taxon>Arthropoda</taxon>
        <taxon>Hexapoda</taxon>
        <taxon>Insecta</taxon>
        <taxon>Pterygota</taxon>
        <taxon>Neoptera</taxon>
        <taxon>Polyneoptera</taxon>
        <taxon>Phasmatodea</taxon>
        <taxon>Verophasmatodea</taxon>
        <taxon>Anareolatae</taxon>
        <taxon>Phasmatidae</taxon>
        <taxon>Eurycanthinae</taxon>
        <taxon>Dryococelus</taxon>
    </lineage>
</organism>
<evidence type="ECO:0000256" key="1">
    <source>
        <dbReference type="SAM" id="MobiDB-lite"/>
    </source>
</evidence>
<keyword evidence="3" id="KW-1185">Reference proteome</keyword>